<dbReference type="Proteomes" id="UP001066276">
    <property type="component" value="Chromosome 5"/>
</dbReference>
<evidence type="ECO:0000256" key="1">
    <source>
        <dbReference type="SAM" id="MobiDB-lite"/>
    </source>
</evidence>
<keyword evidence="3" id="KW-1185">Reference proteome</keyword>
<accession>A0AAV7R646</accession>
<dbReference type="EMBL" id="JANPWB010000009">
    <property type="protein sequence ID" value="KAJ1148281.1"/>
    <property type="molecule type" value="Genomic_DNA"/>
</dbReference>
<proteinExistence type="predicted"/>
<name>A0AAV7R646_PLEWA</name>
<feature type="compositionally biased region" description="Basic and acidic residues" evidence="1">
    <location>
        <begin position="16"/>
        <end position="31"/>
    </location>
</feature>
<protein>
    <submittedName>
        <fullName evidence="2">Uncharacterized protein</fullName>
    </submittedName>
</protein>
<sequence length="130" mass="14100">MCLTVDSLRQGAPGRQGEEGEPEKPQHPSDQRHHRHREQSRKIPKNPNNVIHGGYPRRRGGQGDQQQETVRALPGEGALEPGRGGSWALRRRAQGRAGSGGTGPAAGVPGQRRGYRASSGTKTTKIRSRE</sequence>
<gene>
    <name evidence="2" type="ORF">NDU88_001118</name>
</gene>
<evidence type="ECO:0000313" key="2">
    <source>
        <dbReference type="EMBL" id="KAJ1148281.1"/>
    </source>
</evidence>
<reference evidence="2" key="1">
    <citation type="journal article" date="2022" name="bioRxiv">
        <title>Sequencing and chromosome-scale assembly of the giantPleurodeles waltlgenome.</title>
        <authorList>
            <person name="Brown T."/>
            <person name="Elewa A."/>
            <person name="Iarovenko S."/>
            <person name="Subramanian E."/>
            <person name="Araus A.J."/>
            <person name="Petzold A."/>
            <person name="Susuki M."/>
            <person name="Suzuki K.-i.T."/>
            <person name="Hayashi T."/>
            <person name="Toyoda A."/>
            <person name="Oliveira C."/>
            <person name="Osipova E."/>
            <person name="Leigh N.D."/>
            <person name="Simon A."/>
            <person name="Yun M.H."/>
        </authorList>
    </citation>
    <scope>NUCLEOTIDE SEQUENCE</scope>
    <source>
        <strain evidence="2">20211129_DDA</strain>
        <tissue evidence="2">Liver</tissue>
    </source>
</reference>
<feature type="compositionally biased region" description="Basic residues" evidence="1">
    <location>
        <begin position="32"/>
        <end position="44"/>
    </location>
</feature>
<comment type="caution">
    <text evidence="2">The sequence shown here is derived from an EMBL/GenBank/DDBJ whole genome shotgun (WGS) entry which is preliminary data.</text>
</comment>
<feature type="region of interest" description="Disordered" evidence="1">
    <location>
        <begin position="1"/>
        <end position="130"/>
    </location>
</feature>
<evidence type="ECO:0000313" key="3">
    <source>
        <dbReference type="Proteomes" id="UP001066276"/>
    </source>
</evidence>
<organism evidence="2 3">
    <name type="scientific">Pleurodeles waltl</name>
    <name type="common">Iberian ribbed newt</name>
    <dbReference type="NCBI Taxonomy" id="8319"/>
    <lineage>
        <taxon>Eukaryota</taxon>
        <taxon>Metazoa</taxon>
        <taxon>Chordata</taxon>
        <taxon>Craniata</taxon>
        <taxon>Vertebrata</taxon>
        <taxon>Euteleostomi</taxon>
        <taxon>Amphibia</taxon>
        <taxon>Batrachia</taxon>
        <taxon>Caudata</taxon>
        <taxon>Salamandroidea</taxon>
        <taxon>Salamandridae</taxon>
        <taxon>Pleurodelinae</taxon>
        <taxon>Pleurodeles</taxon>
    </lineage>
</organism>
<dbReference type="AlphaFoldDB" id="A0AAV7R646"/>